<evidence type="ECO:0000256" key="2">
    <source>
        <dbReference type="ARBA" id="ARBA00004664"/>
    </source>
</evidence>
<dbReference type="GO" id="GO:0000162">
    <property type="term" value="P:L-tryptophan biosynthetic process"/>
    <property type="evidence" value="ECO:0007669"/>
    <property type="project" value="UniProtKB-UniRule"/>
</dbReference>
<keyword evidence="6 9" id="KW-0822">Tryptophan biosynthesis</keyword>
<dbReference type="UniPathway" id="UPA00035">
    <property type="reaction ID" value="UER00042"/>
</dbReference>
<comment type="catalytic activity">
    <reaction evidence="1 9">
        <text>N-(5-phospho-beta-D-ribosyl)anthranilate = 1-(2-carboxyphenylamino)-1-deoxy-D-ribulose 5-phosphate</text>
        <dbReference type="Rhea" id="RHEA:21540"/>
        <dbReference type="ChEBI" id="CHEBI:18277"/>
        <dbReference type="ChEBI" id="CHEBI:58613"/>
        <dbReference type="EC" id="5.3.1.24"/>
    </reaction>
</comment>
<dbReference type="EC" id="5.3.1.24" evidence="3 9"/>
<evidence type="ECO:0000313" key="12">
    <source>
        <dbReference type="Proteomes" id="UP000325797"/>
    </source>
</evidence>
<proteinExistence type="inferred from homology"/>
<dbReference type="InterPro" id="IPR013785">
    <property type="entry name" value="Aldolase_TIM"/>
</dbReference>
<keyword evidence="8 9" id="KW-0413">Isomerase</keyword>
<evidence type="ECO:0000256" key="7">
    <source>
        <dbReference type="ARBA" id="ARBA00023141"/>
    </source>
</evidence>
<evidence type="ECO:0000256" key="1">
    <source>
        <dbReference type="ARBA" id="ARBA00001164"/>
    </source>
</evidence>
<organism evidence="11 12">
    <name type="scientific">Hypericibacter adhaerens</name>
    <dbReference type="NCBI Taxonomy" id="2602016"/>
    <lineage>
        <taxon>Bacteria</taxon>
        <taxon>Pseudomonadati</taxon>
        <taxon>Pseudomonadota</taxon>
        <taxon>Alphaproteobacteria</taxon>
        <taxon>Rhodospirillales</taxon>
        <taxon>Dongiaceae</taxon>
        <taxon>Hypericibacter</taxon>
    </lineage>
</organism>
<dbReference type="GO" id="GO:0004640">
    <property type="term" value="F:phosphoribosylanthranilate isomerase activity"/>
    <property type="evidence" value="ECO:0007669"/>
    <property type="project" value="UniProtKB-UniRule"/>
</dbReference>
<evidence type="ECO:0000256" key="8">
    <source>
        <dbReference type="ARBA" id="ARBA00023235"/>
    </source>
</evidence>
<dbReference type="KEGG" id="hadh:FRZ61_02020"/>
<evidence type="ECO:0000313" key="11">
    <source>
        <dbReference type="EMBL" id="QEX20285.1"/>
    </source>
</evidence>
<comment type="pathway">
    <text evidence="2 9">Amino-acid biosynthesis; L-tryptophan biosynthesis; L-tryptophan from chorismate: step 3/5.</text>
</comment>
<feature type="domain" description="N-(5'phosphoribosyl) anthranilate isomerase (PRAI)" evidence="10">
    <location>
        <begin position="7"/>
        <end position="210"/>
    </location>
</feature>
<dbReference type="Proteomes" id="UP000325797">
    <property type="component" value="Chromosome"/>
</dbReference>
<dbReference type="CDD" id="cd00405">
    <property type="entry name" value="PRAI"/>
    <property type="match status" value="1"/>
</dbReference>
<evidence type="ECO:0000256" key="6">
    <source>
        <dbReference type="ARBA" id="ARBA00022822"/>
    </source>
</evidence>
<evidence type="ECO:0000256" key="4">
    <source>
        <dbReference type="ARBA" id="ARBA00022272"/>
    </source>
</evidence>
<dbReference type="NCBIfam" id="NF002295">
    <property type="entry name" value="PRK01222.1-1"/>
    <property type="match status" value="1"/>
</dbReference>
<reference evidence="11 12" key="1">
    <citation type="submission" date="2019-08" db="EMBL/GenBank/DDBJ databases">
        <title>Hyperibacter terrae gen. nov., sp. nov. and Hyperibacter viscosus sp. nov., two new members in the family Rhodospirillaceae isolated from the rhizosphere of Hypericum perforatum.</title>
        <authorList>
            <person name="Noviana Z."/>
        </authorList>
    </citation>
    <scope>NUCLEOTIDE SEQUENCE [LARGE SCALE GENOMIC DNA]</scope>
    <source>
        <strain evidence="11 12">R5959</strain>
    </source>
</reference>
<dbReference type="AlphaFoldDB" id="A0A5J6MU71"/>
<evidence type="ECO:0000256" key="9">
    <source>
        <dbReference type="HAMAP-Rule" id="MF_00135"/>
    </source>
</evidence>
<dbReference type="HAMAP" id="MF_00135">
    <property type="entry name" value="PRAI"/>
    <property type="match status" value="1"/>
</dbReference>
<gene>
    <name evidence="9 11" type="primary">trpF</name>
    <name evidence="11" type="ORF">FRZ61_02020</name>
</gene>
<dbReference type="PANTHER" id="PTHR42894">
    <property type="entry name" value="N-(5'-PHOSPHORIBOSYL)ANTHRANILATE ISOMERASE"/>
    <property type="match status" value="1"/>
</dbReference>
<sequence>MRMAIEVKICGINSPAALSAAVEGGAALVGFNFYRKSPRFVTPEAAAALARTVPASIKRVAVIVDLDNEAIAALLAAVPLDMLQLHGKEDPTRAAAIRARFRKPVMKAISIAQASDLEAADKFLPVVDRLMFDAKPPPSMKDALPGGNAISFDWTLLAGRDWPKPWMLAGGLNPENLAEAVRISGARRVDAASGVEDRPGVKSPEKIRALLALAKTL</sequence>
<dbReference type="Pfam" id="PF00697">
    <property type="entry name" value="PRAI"/>
    <property type="match status" value="1"/>
</dbReference>
<keyword evidence="7 9" id="KW-0057">Aromatic amino acid biosynthesis</keyword>
<keyword evidence="12" id="KW-1185">Reference proteome</keyword>
<dbReference type="InterPro" id="IPR044643">
    <property type="entry name" value="TrpF_fam"/>
</dbReference>
<evidence type="ECO:0000256" key="3">
    <source>
        <dbReference type="ARBA" id="ARBA00012572"/>
    </source>
</evidence>
<dbReference type="Gene3D" id="3.20.20.70">
    <property type="entry name" value="Aldolase class I"/>
    <property type="match status" value="1"/>
</dbReference>
<dbReference type="SUPFAM" id="SSF51366">
    <property type="entry name" value="Ribulose-phoshate binding barrel"/>
    <property type="match status" value="1"/>
</dbReference>
<protein>
    <recommendedName>
        <fullName evidence="4 9">N-(5'-phosphoribosyl)anthranilate isomerase</fullName>
        <shortName evidence="9">PRAI</shortName>
        <ecNumber evidence="3 9">5.3.1.24</ecNumber>
    </recommendedName>
</protein>
<dbReference type="InterPro" id="IPR011060">
    <property type="entry name" value="RibuloseP-bd_barrel"/>
</dbReference>
<evidence type="ECO:0000259" key="10">
    <source>
        <dbReference type="Pfam" id="PF00697"/>
    </source>
</evidence>
<keyword evidence="5 9" id="KW-0028">Amino-acid biosynthesis</keyword>
<dbReference type="PANTHER" id="PTHR42894:SF1">
    <property type="entry name" value="N-(5'-PHOSPHORIBOSYL)ANTHRANILATE ISOMERASE"/>
    <property type="match status" value="1"/>
</dbReference>
<comment type="similarity">
    <text evidence="9">Belongs to the TrpF family.</text>
</comment>
<dbReference type="EMBL" id="CP042582">
    <property type="protein sequence ID" value="QEX20285.1"/>
    <property type="molecule type" value="Genomic_DNA"/>
</dbReference>
<name>A0A5J6MU71_9PROT</name>
<evidence type="ECO:0000256" key="5">
    <source>
        <dbReference type="ARBA" id="ARBA00022605"/>
    </source>
</evidence>
<dbReference type="InterPro" id="IPR001240">
    <property type="entry name" value="PRAI_dom"/>
</dbReference>
<accession>A0A5J6MU71</accession>